<keyword evidence="5" id="KW-0963">Cytoplasm</keyword>
<dbReference type="InterPro" id="IPR027267">
    <property type="entry name" value="AH/BAR_dom_sf"/>
</dbReference>
<dbReference type="Pfam" id="PF00787">
    <property type="entry name" value="PX"/>
    <property type="match status" value="1"/>
</dbReference>
<dbReference type="GO" id="GO:0034727">
    <property type="term" value="P:piecemeal microautophagy of the nucleus"/>
    <property type="evidence" value="ECO:0007669"/>
    <property type="project" value="TreeGrafter"/>
</dbReference>
<keyword evidence="4" id="KW-0813">Transport</keyword>
<dbReference type="SUPFAM" id="SSF64268">
    <property type="entry name" value="PX domain"/>
    <property type="match status" value="1"/>
</dbReference>
<name>A0A813NH65_9BILA</name>
<evidence type="ECO:0000256" key="2">
    <source>
        <dbReference type="ARBA" id="ARBA00004496"/>
    </source>
</evidence>
<evidence type="ECO:0000256" key="4">
    <source>
        <dbReference type="ARBA" id="ARBA00022448"/>
    </source>
</evidence>
<comment type="caution">
    <text evidence="11">The sequence shown here is derived from an EMBL/GenBank/DDBJ whole genome shotgun (WGS) entry which is preliminary data.</text>
</comment>
<dbReference type="Proteomes" id="UP000681722">
    <property type="component" value="Unassembled WGS sequence"/>
</dbReference>
<gene>
    <name evidence="11" type="ORF">GPM918_LOCUS193</name>
    <name evidence="12" type="ORF">SRO942_LOCUS194</name>
</gene>
<dbReference type="GO" id="GO:0061709">
    <property type="term" value="P:reticulophagy"/>
    <property type="evidence" value="ECO:0007669"/>
    <property type="project" value="TreeGrafter"/>
</dbReference>
<dbReference type="EMBL" id="CAJNOQ010000013">
    <property type="protein sequence ID" value="CAF0739766.1"/>
    <property type="molecule type" value="Genomic_DNA"/>
</dbReference>
<dbReference type="GO" id="GO:0015031">
    <property type="term" value="P:protein transport"/>
    <property type="evidence" value="ECO:0007669"/>
    <property type="project" value="TreeGrafter"/>
</dbReference>
<dbReference type="GO" id="GO:0000407">
    <property type="term" value="C:phagophore assembly site"/>
    <property type="evidence" value="ECO:0007669"/>
    <property type="project" value="TreeGrafter"/>
</dbReference>
<dbReference type="SMART" id="SM00312">
    <property type="entry name" value="PX"/>
    <property type="match status" value="1"/>
</dbReference>
<keyword evidence="6" id="KW-0446">Lipid-binding</keyword>
<dbReference type="GO" id="GO:0035091">
    <property type="term" value="F:phosphatidylinositol binding"/>
    <property type="evidence" value="ECO:0007669"/>
    <property type="project" value="InterPro"/>
</dbReference>
<feature type="domain" description="PX" evidence="10">
    <location>
        <begin position="81"/>
        <end position="201"/>
    </location>
</feature>
<dbReference type="EMBL" id="CAJOBC010000013">
    <property type="protein sequence ID" value="CAF3517934.1"/>
    <property type="molecule type" value="Genomic_DNA"/>
</dbReference>
<dbReference type="PANTHER" id="PTHR45949:SF2">
    <property type="entry name" value="SORTING NEXIN-4"/>
    <property type="match status" value="1"/>
</dbReference>
<comment type="subcellular location">
    <subcellularLocation>
        <location evidence="2">Cytoplasm</location>
    </subcellularLocation>
    <subcellularLocation>
        <location evidence="1">Endomembrane system</location>
        <topology evidence="1">Peripheral membrane protein</topology>
    </subcellularLocation>
</comment>
<dbReference type="SUPFAM" id="SSF103657">
    <property type="entry name" value="BAR/IMD domain-like"/>
    <property type="match status" value="1"/>
</dbReference>
<evidence type="ECO:0000259" key="10">
    <source>
        <dbReference type="PROSITE" id="PS50195"/>
    </source>
</evidence>
<evidence type="ECO:0000256" key="1">
    <source>
        <dbReference type="ARBA" id="ARBA00004184"/>
    </source>
</evidence>
<feature type="coiled-coil region" evidence="8">
    <location>
        <begin position="342"/>
        <end position="405"/>
    </location>
</feature>
<dbReference type="PROSITE" id="PS50195">
    <property type="entry name" value="PX"/>
    <property type="match status" value="1"/>
</dbReference>
<comment type="similarity">
    <text evidence="3">Belongs to the sorting nexin family.</text>
</comment>
<dbReference type="GO" id="GO:0000422">
    <property type="term" value="P:autophagy of mitochondrion"/>
    <property type="evidence" value="ECO:0007669"/>
    <property type="project" value="TreeGrafter"/>
</dbReference>
<dbReference type="InterPro" id="IPR036871">
    <property type="entry name" value="PX_dom_sf"/>
</dbReference>
<evidence type="ECO:0000256" key="7">
    <source>
        <dbReference type="ARBA" id="ARBA00023136"/>
    </source>
</evidence>
<dbReference type="GO" id="GO:0005769">
    <property type="term" value="C:early endosome"/>
    <property type="evidence" value="ECO:0007669"/>
    <property type="project" value="TreeGrafter"/>
</dbReference>
<keyword evidence="13" id="KW-1185">Reference proteome</keyword>
<evidence type="ECO:0000313" key="12">
    <source>
        <dbReference type="EMBL" id="CAF3517934.1"/>
    </source>
</evidence>
<feature type="region of interest" description="Disordered" evidence="9">
    <location>
        <begin position="1"/>
        <end position="24"/>
    </location>
</feature>
<dbReference type="Gene3D" id="1.20.1270.60">
    <property type="entry name" value="Arfaptin homology (AH) domain/BAR domain"/>
    <property type="match status" value="1"/>
</dbReference>
<evidence type="ECO:0000256" key="6">
    <source>
        <dbReference type="ARBA" id="ARBA00023121"/>
    </source>
</evidence>
<proteinExistence type="inferred from homology"/>
<keyword evidence="8" id="KW-0175">Coiled coil</keyword>
<keyword evidence="7" id="KW-0472">Membrane</keyword>
<dbReference type="Proteomes" id="UP000663829">
    <property type="component" value="Unassembled WGS sequence"/>
</dbReference>
<evidence type="ECO:0000256" key="8">
    <source>
        <dbReference type="SAM" id="Coils"/>
    </source>
</evidence>
<sequence length="444" mass="52461">MDPLSRALEEEEQEQQVKNDEDIDQFFKDKQPITRIQNKSDNKHLNAMKTSSVSFDEEFNERECEDYLLNDNHNHNGIDNENLHIRVSEPKKQKTGLDTYYTYLITSNQYNDSVKVEEYIVRRRYNDFVWLKTILDNKYPFNIIPPLPSKHSLTKKLQTDNMDFIRKRIIGLQNFLQRLADNPIISIDNSFQLFLSSDDQTLKSAQGLAINNVSSSSSTSSMSNVFQVKNKPLEFVKIETYTQQLNDNLRKLERLAKKLEYDNKLLYDEQQQYSTILKQWMEIEKHNNDDDDDNRNSTMPNMIQIVADSQQSIVDNQLDLSKTITTKFIEPINEYILFTNVVNDILKRRDQLNANYETMNEMKHEKQKQVTQTSNQLNINCEHLYDQLTIANETIKADIQRWNERKDKELIDLLRTMAIKKIDFYQASLNTWEHAANALFQQRK</sequence>
<evidence type="ECO:0000256" key="5">
    <source>
        <dbReference type="ARBA" id="ARBA00022490"/>
    </source>
</evidence>
<organism evidence="11 13">
    <name type="scientific">Didymodactylos carnosus</name>
    <dbReference type="NCBI Taxonomy" id="1234261"/>
    <lineage>
        <taxon>Eukaryota</taxon>
        <taxon>Metazoa</taxon>
        <taxon>Spiralia</taxon>
        <taxon>Gnathifera</taxon>
        <taxon>Rotifera</taxon>
        <taxon>Eurotatoria</taxon>
        <taxon>Bdelloidea</taxon>
        <taxon>Philodinida</taxon>
        <taxon>Philodinidae</taxon>
        <taxon>Didymodactylos</taxon>
    </lineage>
</organism>
<evidence type="ECO:0000256" key="3">
    <source>
        <dbReference type="ARBA" id="ARBA00010883"/>
    </source>
</evidence>
<feature type="coiled-coil region" evidence="8">
    <location>
        <begin position="238"/>
        <end position="269"/>
    </location>
</feature>
<dbReference type="InterPro" id="IPR001683">
    <property type="entry name" value="PX_dom"/>
</dbReference>
<evidence type="ECO:0000313" key="13">
    <source>
        <dbReference type="Proteomes" id="UP000663829"/>
    </source>
</evidence>
<dbReference type="Gene3D" id="3.30.1520.10">
    <property type="entry name" value="Phox-like domain"/>
    <property type="match status" value="1"/>
</dbReference>
<evidence type="ECO:0000256" key="9">
    <source>
        <dbReference type="SAM" id="MobiDB-lite"/>
    </source>
</evidence>
<feature type="compositionally biased region" description="Basic and acidic residues" evidence="9">
    <location>
        <begin position="15"/>
        <end position="24"/>
    </location>
</feature>
<evidence type="ECO:0000313" key="11">
    <source>
        <dbReference type="EMBL" id="CAF0739766.1"/>
    </source>
</evidence>
<reference evidence="11" key="1">
    <citation type="submission" date="2021-02" db="EMBL/GenBank/DDBJ databases">
        <authorList>
            <person name="Nowell W R."/>
        </authorList>
    </citation>
    <scope>NUCLEOTIDE SEQUENCE</scope>
</reference>
<dbReference type="OrthoDB" id="205639at2759"/>
<dbReference type="AlphaFoldDB" id="A0A813NH65"/>
<protein>
    <recommendedName>
        <fullName evidence="10">PX domain-containing protein</fullName>
    </recommendedName>
</protein>
<accession>A0A813NH65</accession>
<dbReference type="PANTHER" id="PTHR45949">
    <property type="entry name" value="SORTING NEXIN-4"/>
    <property type="match status" value="1"/>
</dbReference>
<dbReference type="GO" id="GO:0032456">
    <property type="term" value="P:endocytic recycling"/>
    <property type="evidence" value="ECO:0007669"/>
    <property type="project" value="TreeGrafter"/>
</dbReference>